<dbReference type="InterPro" id="IPR036380">
    <property type="entry name" value="Isochorismatase-like_sf"/>
</dbReference>
<dbReference type="Gene3D" id="3.40.50.850">
    <property type="entry name" value="Isochorismatase-like"/>
    <property type="match status" value="1"/>
</dbReference>
<name>A0A8X8GIU7_ACIGI</name>
<comment type="caution">
    <text evidence="3">The sequence shown here is derived from an EMBL/GenBank/DDBJ whole genome shotgun (WGS) entry which is preliminary data.</text>
</comment>
<dbReference type="EMBL" id="JAHWXT010000013">
    <property type="protein sequence ID" value="MCF0267062.1"/>
    <property type="molecule type" value="Genomic_DNA"/>
</dbReference>
<dbReference type="GO" id="GO:0016787">
    <property type="term" value="F:hydrolase activity"/>
    <property type="evidence" value="ECO:0007669"/>
    <property type="project" value="UniProtKB-KW"/>
</dbReference>
<dbReference type="Pfam" id="PF00857">
    <property type="entry name" value="Isochorismatase"/>
    <property type="match status" value="1"/>
</dbReference>
<reference evidence="3" key="1">
    <citation type="submission" date="2021-07" db="EMBL/GenBank/DDBJ databases">
        <authorList>
            <person name="Fernandez M."/>
            <person name="Pereira P."/>
            <person name="Torres Tejerizo G.A."/>
            <person name="Gonzalez P."/>
            <person name="Agostini E."/>
        </authorList>
    </citation>
    <scope>NUCLEOTIDE SEQUENCE</scope>
    <source>
        <strain evidence="3">SFC 500-1A</strain>
    </source>
</reference>
<evidence type="ECO:0000313" key="3">
    <source>
        <dbReference type="EMBL" id="MCF0267062.1"/>
    </source>
</evidence>
<dbReference type="InterPro" id="IPR050272">
    <property type="entry name" value="Isochorismatase-like_hydrls"/>
</dbReference>
<protein>
    <submittedName>
        <fullName evidence="3">Cysteine hydrolase</fullName>
    </submittedName>
</protein>
<proteinExistence type="predicted"/>
<dbReference type="InterPro" id="IPR000868">
    <property type="entry name" value="Isochorismatase-like_dom"/>
</dbReference>
<dbReference type="SUPFAM" id="SSF52499">
    <property type="entry name" value="Isochorismatase-like hydrolases"/>
    <property type="match status" value="1"/>
</dbReference>
<evidence type="ECO:0000313" key="4">
    <source>
        <dbReference type="Proteomes" id="UP000887320"/>
    </source>
</evidence>
<evidence type="ECO:0000259" key="2">
    <source>
        <dbReference type="Pfam" id="PF00857"/>
    </source>
</evidence>
<dbReference type="PANTHER" id="PTHR43540">
    <property type="entry name" value="PEROXYUREIDOACRYLATE/UREIDOACRYLATE AMIDOHYDROLASE-RELATED"/>
    <property type="match status" value="1"/>
</dbReference>
<dbReference type="AlphaFoldDB" id="A0A8X8GIU7"/>
<evidence type="ECO:0000256" key="1">
    <source>
        <dbReference type="ARBA" id="ARBA00022801"/>
    </source>
</evidence>
<sequence length="179" mass="20030">MSEYHYKQALLVIDLQNGLFHAQHPPFQADQLLKNINQLIEYARVKHIPIFAIRHVGLAGTGLAPNSPMTQLIAELNIDPNTDYILEKTRPNCFFQTDLAQQLGSLNVEEVIICGLKTEFCIDSTSRAAKDLNYKVTLISDAHSTVDSKVLNADRIIQHHNSTLNQAFVALKTSAEFCI</sequence>
<dbReference type="RefSeq" id="WP_234624352.1">
    <property type="nucleotide sequence ID" value="NZ_JAHWXT010000013.1"/>
</dbReference>
<dbReference type="CDD" id="cd01014">
    <property type="entry name" value="nicotinamidase_related"/>
    <property type="match status" value="1"/>
</dbReference>
<organism evidence="3 4">
    <name type="scientific">Acinetobacter guillouiae</name>
    <name type="common">Acinetobacter genomosp. 11</name>
    <dbReference type="NCBI Taxonomy" id="106649"/>
    <lineage>
        <taxon>Bacteria</taxon>
        <taxon>Pseudomonadati</taxon>
        <taxon>Pseudomonadota</taxon>
        <taxon>Gammaproteobacteria</taxon>
        <taxon>Moraxellales</taxon>
        <taxon>Moraxellaceae</taxon>
        <taxon>Acinetobacter</taxon>
    </lineage>
</organism>
<keyword evidence="1 3" id="KW-0378">Hydrolase</keyword>
<gene>
    <name evidence="3" type="ORF">KW868_21685</name>
</gene>
<accession>A0A8X8GIU7</accession>
<dbReference type="Proteomes" id="UP000887320">
    <property type="component" value="Unassembled WGS sequence"/>
</dbReference>
<dbReference type="PANTHER" id="PTHR43540:SF14">
    <property type="entry name" value="ISOCHORISMATASE"/>
    <property type="match status" value="1"/>
</dbReference>
<feature type="domain" description="Isochorismatase-like" evidence="2">
    <location>
        <begin position="9"/>
        <end position="147"/>
    </location>
</feature>